<evidence type="ECO:0000256" key="4">
    <source>
        <dbReference type="ARBA" id="ARBA00022598"/>
    </source>
</evidence>
<dbReference type="STRING" id="1805209.AUJ73_03780"/>
<protein>
    <recommendedName>
        <fullName evidence="10">ATP-grasp domain-containing protein</fullName>
    </recommendedName>
</protein>
<dbReference type="GO" id="GO:0009252">
    <property type="term" value="P:peptidoglycan biosynthetic process"/>
    <property type="evidence" value="ECO:0007669"/>
    <property type="project" value="UniProtKB-KW"/>
</dbReference>
<keyword evidence="3" id="KW-0963">Cytoplasm</keyword>
<dbReference type="InterPro" id="IPR011761">
    <property type="entry name" value="ATP-grasp"/>
</dbReference>
<comment type="subcellular location">
    <subcellularLocation>
        <location evidence="1">Cytoplasm</location>
    </subcellularLocation>
</comment>
<evidence type="ECO:0000313" key="11">
    <source>
        <dbReference type="EMBL" id="OIO13465.1"/>
    </source>
</evidence>
<reference evidence="11 12" key="1">
    <citation type="journal article" date="2016" name="Environ. Microbiol.">
        <title>Genomic resolution of a cold subsurface aquifer community provides metabolic insights for novel microbes adapted to high CO concentrations.</title>
        <authorList>
            <person name="Probst A.J."/>
            <person name="Castelle C.J."/>
            <person name="Singh A."/>
            <person name="Brown C.T."/>
            <person name="Anantharaman K."/>
            <person name="Sharon I."/>
            <person name="Hug L.A."/>
            <person name="Burstein D."/>
            <person name="Emerson J.B."/>
            <person name="Thomas B.C."/>
            <person name="Banfield J.F."/>
        </authorList>
    </citation>
    <scope>NUCLEOTIDE SEQUENCE [LARGE SCALE GENOMIC DNA]</scope>
    <source>
        <strain evidence="11">CG1_02_37_22</strain>
    </source>
</reference>
<dbReference type="AlphaFoldDB" id="A0A1J4TQD2"/>
<evidence type="ECO:0000256" key="6">
    <source>
        <dbReference type="ARBA" id="ARBA00022840"/>
    </source>
</evidence>
<dbReference type="EMBL" id="MNUY01000058">
    <property type="protein sequence ID" value="OIO13465.1"/>
    <property type="molecule type" value="Genomic_DNA"/>
</dbReference>
<keyword evidence="4" id="KW-0436">Ligase</keyword>
<dbReference type="InterPro" id="IPR013815">
    <property type="entry name" value="ATP_grasp_subdomain_1"/>
</dbReference>
<evidence type="ECO:0000259" key="10">
    <source>
        <dbReference type="PROSITE" id="PS50975"/>
    </source>
</evidence>
<evidence type="ECO:0000256" key="1">
    <source>
        <dbReference type="ARBA" id="ARBA00004496"/>
    </source>
</evidence>
<gene>
    <name evidence="11" type="ORF">AUJ73_03780</name>
</gene>
<dbReference type="Gene3D" id="3.30.1490.20">
    <property type="entry name" value="ATP-grasp fold, A domain"/>
    <property type="match status" value="1"/>
</dbReference>
<keyword evidence="6 9" id="KW-0067">ATP-binding</keyword>
<dbReference type="InterPro" id="IPR011095">
    <property type="entry name" value="Dala_Dala_lig_C"/>
</dbReference>
<dbReference type="SUPFAM" id="SSF56059">
    <property type="entry name" value="Glutathione synthetase ATP-binding domain-like"/>
    <property type="match status" value="1"/>
</dbReference>
<dbReference type="GO" id="GO:0008360">
    <property type="term" value="P:regulation of cell shape"/>
    <property type="evidence" value="ECO:0007669"/>
    <property type="project" value="UniProtKB-KW"/>
</dbReference>
<dbReference type="GO" id="GO:0005524">
    <property type="term" value="F:ATP binding"/>
    <property type="evidence" value="ECO:0007669"/>
    <property type="project" value="UniProtKB-UniRule"/>
</dbReference>
<evidence type="ECO:0000256" key="3">
    <source>
        <dbReference type="ARBA" id="ARBA00022490"/>
    </source>
</evidence>
<dbReference type="Pfam" id="PF07478">
    <property type="entry name" value="Dala_Dala_lig_C"/>
    <property type="match status" value="1"/>
</dbReference>
<organism evidence="11 12">
    <name type="scientific">Candidatus Gottesmanbacteria bacterium CG1_02_37_22</name>
    <dbReference type="NCBI Taxonomy" id="1805209"/>
    <lineage>
        <taxon>Bacteria</taxon>
        <taxon>Candidatus Gottesmaniibacteriota</taxon>
    </lineage>
</organism>
<evidence type="ECO:0000256" key="8">
    <source>
        <dbReference type="ARBA" id="ARBA00022984"/>
    </source>
</evidence>
<evidence type="ECO:0000256" key="7">
    <source>
        <dbReference type="ARBA" id="ARBA00022960"/>
    </source>
</evidence>
<sequence length="276" mass="31788">MLEMLKIPFTHSGSLAHTISLDKALTKILIQHHGILTPKYQLIRTHRYTLNPGLRFPLIIKPNSEGSSMGIFNDNLVYDKIKLYERVNWLLIKFKQPVIVEEYIDGREFTISVLGNNPPRVLPIVEQNFSVFPNDIPHIASYEAKWIFEDNLPNPKDAYFCPAQISSSFKSKIEAICLRIYEILNCKDVCRIDFRVDKNENIYCLEVNTLPGMIPNPDIISYLPVAAHEAGFSFEGLVNTILNEAIKRYNILSNKKTVSKMNNYWPQSFLFAKKNH</sequence>
<dbReference type="PANTHER" id="PTHR23132:SF23">
    <property type="entry name" value="D-ALANINE--D-ALANINE LIGASE B"/>
    <property type="match status" value="1"/>
</dbReference>
<proteinExistence type="inferred from homology"/>
<evidence type="ECO:0000256" key="5">
    <source>
        <dbReference type="ARBA" id="ARBA00022741"/>
    </source>
</evidence>
<feature type="domain" description="ATP-grasp" evidence="10">
    <location>
        <begin position="27"/>
        <end position="243"/>
    </location>
</feature>
<keyword evidence="7" id="KW-0133">Cell shape</keyword>
<dbReference type="GO" id="GO:0005737">
    <property type="term" value="C:cytoplasm"/>
    <property type="evidence" value="ECO:0007669"/>
    <property type="project" value="UniProtKB-SubCell"/>
</dbReference>
<name>A0A1J4TQD2_9BACT</name>
<accession>A0A1J4TQD2</accession>
<dbReference type="PROSITE" id="PS00844">
    <property type="entry name" value="DALA_DALA_LIGASE_2"/>
    <property type="match status" value="1"/>
</dbReference>
<dbReference type="GO" id="GO:0046872">
    <property type="term" value="F:metal ion binding"/>
    <property type="evidence" value="ECO:0007669"/>
    <property type="project" value="InterPro"/>
</dbReference>
<dbReference type="GO" id="GO:0008716">
    <property type="term" value="F:D-alanine-D-alanine ligase activity"/>
    <property type="evidence" value="ECO:0007669"/>
    <property type="project" value="InterPro"/>
</dbReference>
<dbReference type="Gene3D" id="3.30.470.20">
    <property type="entry name" value="ATP-grasp fold, B domain"/>
    <property type="match status" value="1"/>
</dbReference>
<comment type="similarity">
    <text evidence="2">Belongs to the D-alanine--D-alanine ligase family.</text>
</comment>
<evidence type="ECO:0000256" key="2">
    <source>
        <dbReference type="ARBA" id="ARBA00010871"/>
    </source>
</evidence>
<evidence type="ECO:0000313" key="12">
    <source>
        <dbReference type="Proteomes" id="UP000183120"/>
    </source>
</evidence>
<dbReference type="InterPro" id="IPR000291">
    <property type="entry name" value="D-Ala_lig_Van_CS"/>
</dbReference>
<comment type="caution">
    <text evidence="11">The sequence shown here is derived from an EMBL/GenBank/DDBJ whole genome shotgun (WGS) entry which is preliminary data.</text>
</comment>
<dbReference type="PANTHER" id="PTHR23132">
    <property type="entry name" value="D-ALANINE--D-ALANINE LIGASE"/>
    <property type="match status" value="1"/>
</dbReference>
<keyword evidence="8" id="KW-0573">Peptidoglycan synthesis</keyword>
<dbReference type="PROSITE" id="PS50975">
    <property type="entry name" value="ATP_GRASP"/>
    <property type="match status" value="1"/>
</dbReference>
<evidence type="ECO:0000256" key="9">
    <source>
        <dbReference type="PROSITE-ProRule" id="PRU00409"/>
    </source>
</evidence>
<dbReference type="Proteomes" id="UP000183120">
    <property type="component" value="Unassembled WGS sequence"/>
</dbReference>
<keyword evidence="5 9" id="KW-0547">Nucleotide-binding</keyword>